<dbReference type="Gene3D" id="3.20.20.80">
    <property type="entry name" value="Glycosidases"/>
    <property type="match status" value="1"/>
</dbReference>
<dbReference type="OrthoDB" id="4472230at2"/>
<accession>A0A2A2WNI5</accession>
<keyword evidence="1" id="KW-0732">Signal</keyword>
<reference evidence="4" key="1">
    <citation type="submission" date="2017-09" db="EMBL/GenBank/DDBJ databases">
        <authorList>
            <person name="Zhang Y."/>
            <person name="Huang X."/>
            <person name="Liu J."/>
            <person name="Lu L."/>
            <person name="Peng K."/>
        </authorList>
    </citation>
    <scope>NUCLEOTIDE SEQUENCE [LARGE SCALE GENOMIC DNA]</scope>
    <source>
        <strain evidence="4">S-XJ-1</strain>
    </source>
</reference>
<feature type="domain" description="Rv2525c-like glycoside hydrolase-like" evidence="2">
    <location>
        <begin position="68"/>
        <end position="243"/>
    </location>
</feature>
<keyword evidence="4" id="KW-1185">Reference proteome</keyword>
<gene>
    <name evidence="3" type="ORF">CEY15_12910</name>
</gene>
<dbReference type="PROSITE" id="PS51318">
    <property type="entry name" value="TAT"/>
    <property type="match status" value="1"/>
</dbReference>
<dbReference type="SUPFAM" id="SSF51445">
    <property type="entry name" value="(Trans)glycosidases"/>
    <property type="match status" value="1"/>
</dbReference>
<name>A0A2A2WNI5_9ACTN</name>
<evidence type="ECO:0000256" key="1">
    <source>
        <dbReference type="SAM" id="SignalP"/>
    </source>
</evidence>
<feature type="chain" id="PRO_5012335956" evidence="1">
    <location>
        <begin position="33"/>
        <end position="272"/>
    </location>
</feature>
<evidence type="ECO:0000313" key="3">
    <source>
        <dbReference type="EMBL" id="PAY22603.1"/>
    </source>
</evidence>
<dbReference type="InterPro" id="IPR017853">
    <property type="entry name" value="GH"/>
</dbReference>
<proteinExistence type="predicted"/>
<evidence type="ECO:0000313" key="4">
    <source>
        <dbReference type="Proteomes" id="UP000218810"/>
    </source>
</evidence>
<dbReference type="InterPro" id="IPR006311">
    <property type="entry name" value="TAT_signal"/>
</dbReference>
<dbReference type="AlphaFoldDB" id="A0A2A2WNI5"/>
<dbReference type="EMBL" id="NTGA01000022">
    <property type="protein sequence ID" value="PAY22603.1"/>
    <property type="molecule type" value="Genomic_DNA"/>
</dbReference>
<comment type="caution">
    <text evidence="3">The sequence shown here is derived from an EMBL/GenBank/DDBJ whole genome shotgun (WGS) entry which is preliminary data.</text>
</comment>
<sequence>MTFDRRTFLRRAGLGAAGAGALAAGLTPAAGAQSSIPEPLGALPGAGAGVPIGTLLDYASGPPSAASVRAAGHMGAVRYCSNRRPGAEWMTGKPLLRREVDDFRAHGLNMVSCYQFGREATADWKEGAAGGDRHAPIGLGIHRSAGGPGGVPMYVAIDDNPTRWQFDNQIAPYLERWRVHLHGAGMKLGVYANAPTIDWCRQRGLGQYFWQHDWGSGGRLNPSATIHQLPIRQQVTVGGVVSDLNRVYAIDYGQWWPTDPAALLGAALGSVG</sequence>
<dbReference type="RefSeq" id="WP_017837376.1">
    <property type="nucleotide sequence ID" value="NZ_NTGA01000022.1"/>
</dbReference>
<feature type="signal peptide" evidence="1">
    <location>
        <begin position="1"/>
        <end position="32"/>
    </location>
</feature>
<protein>
    <submittedName>
        <fullName evidence="3">DUF1906 domain-containing protein</fullName>
    </submittedName>
</protein>
<evidence type="ECO:0000259" key="2">
    <source>
        <dbReference type="Pfam" id="PF08924"/>
    </source>
</evidence>
<dbReference type="Proteomes" id="UP000218810">
    <property type="component" value="Unassembled WGS sequence"/>
</dbReference>
<dbReference type="InterPro" id="IPR015020">
    <property type="entry name" value="Rv2525c-like_Glyco_Hydro-like"/>
</dbReference>
<organism evidence="3 4">
    <name type="scientific">Dietzia natronolimnaea</name>
    <dbReference type="NCBI Taxonomy" id="161920"/>
    <lineage>
        <taxon>Bacteria</taxon>
        <taxon>Bacillati</taxon>
        <taxon>Actinomycetota</taxon>
        <taxon>Actinomycetes</taxon>
        <taxon>Mycobacteriales</taxon>
        <taxon>Dietziaceae</taxon>
        <taxon>Dietzia</taxon>
    </lineage>
</organism>
<dbReference type="Pfam" id="PF08924">
    <property type="entry name" value="Rv2525c_GlyHyd-like"/>
    <property type="match status" value="1"/>
</dbReference>